<evidence type="ECO:0000256" key="7">
    <source>
        <dbReference type="SAM" id="Phobius"/>
    </source>
</evidence>
<dbReference type="Pfam" id="PF00892">
    <property type="entry name" value="EamA"/>
    <property type="match status" value="1"/>
</dbReference>
<evidence type="ECO:0000256" key="2">
    <source>
        <dbReference type="ARBA" id="ARBA00007635"/>
    </source>
</evidence>
<keyword evidence="5 7" id="KW-1133">Transmembrane helix</keyword>
<evidence type="ECO:0000256" key="1">
    <source>
        <dbReference type="ARBA" id="ARBA00004651"/>
    </source>
</evidence>
<evidence type="ECO:0000256" key="5">
    <source>
        <dbReference type="ARBA" id="ARBA00022989"/>
    </source>
</evidence>
<dbReference type="PANTHER" id="PTHR42920:SF26">
    <property type="entry name" value="OS03G0707200 PROTEIN"/>
    <property type="match status" value="1"/>
</dbReference>
<dbReference type="InterPro" id="IPR051258">
    <property type="entry name" value="Diverse_Substrate_Transporter"/>
</dbReference>
<dbReference type="AlphaFoldDB" id="A0A2N9EF27"/>
<dbReference type="GO" id="GO:0005886">
    <property type="term" value="C:plasma membrane"/>
    <property type="evidence" value="ECO:0007669"/>
    <property type="project" value="UniProtKB-SubCell"/>
</dbReference>
<comment type="subcellular location">
    <subcellularLocation>
        <location evidence="1">Cell membrane</location>
        <topology evidence="1">Multi-pass membrane protein</topology>
    </subcellularLocation>
</comment>
<keyword evidence="3" id="KW-1003">Cell membrane</keyword>
<name>A0A2N9EF27_FAGSY</name>
<evidence type="ECO:0000256" key="4">
    <source>
        <dbReference type="ARBA" id="ARBA00022692"/>
    </source>
</evidence>
<dbReference type="PANTHER" id="PTHR42920">
    <property type="entry name" value="OS03G0707200 PROTEIN-RELATED"/>
    <property type="match status" value="1"/>
</dbReference>
<feature type="domain" description="EamA" evidence="8">
    <location>
        <begin position="2"/>
        <end position="49"/>
    </location>
</feature>
<comment type="similarity">
    <text evidence="2">Belongs to the drug/metabolite transporter (DMT) superfamily. Plant drug/metabolite exporter (P-DME) (TC 2.A.7.4) family.</text>
</comment>
<dbReference type="SUPFAM" id="SSF103481">
    <property type="entry name" value="Multidrug resistance efflux transporter EmrE"/>
    <property type="match status" value="1"/>
</dbReference>
<accession>A0A2N9EF27</accession>
<evidence type="ECO:0000259" key="8">
    <source>
        <dbReference type="Pfam" id="PF00892"/>
    </source>
</evidence>
<feature type="transmembrane region" description="Helical" evidence="7">
    <location>
        <begin position="12"/>
        <end position="28"/>
    </location>
</feature>
<keyword evidence="6 7" id="KW-0472">Membrane</keyword>
<proteinExistence type="inferred from homology"/>
<feature type="transmembrane region" description="Helical" evidence="7">
    <location>
        <begin position="34"/>
        <end position="56"/>
    </location>
</feature>
<dbReference type="InterPro" id="IPR000620">
    <property type="entry name" value="EamA_dom"/>
</dbReference>
<protein>
    <recommendedName>
        <fullName evidence="8">EamA domain-containing protein</fullName>
    </recommendedName>
</protein>
<organism evidence="9">
    <name type="scientific">Fagus sylvatica</name>
    <name type="common">Beechnut</name>
    <dbReference type="NCBI Taxonomy" id="28930"/>
    <lineage>
        <taxon>Eukaryota</taxon>
        <taxon>Viridiplantae</taxon>
        <taxon>Streptophyta</taxon>
        <taxon>Embryophyta</taxon>
        <taxon>Tracheophyta</taxon>
        <taxon>Spermatophyta</taxon>
        <taxon>Magnoliopsida</taxon>
        <taxon>eudicotyledons</taxon>
        <taxon>Gunneridae</taxon>
        <taxon>Pentapetalae</taxon>
        <taxon>rosids</taxon>
        <taxon>fabids</taxon>
        <taxon>Fagales</taxon>
        <taxon>Fagaceae</taxon>
        <taxon>Fagus</taxon>
    </lineage>
</organism>
<dbReference type="InterPro" id="IPR037185">
    <property type="entry name" value="EmrE-like"/>
</dbReference>
<sequence length="152" mass="16569">MRDVSATETAIIYGLEPLWGAGFAWFLLGERWGTSGWIGAALVLGGFVLGLIEGLVDAISNGFLGSWDSTVVNCVRFGFVLLYLTCNSGIEAFKHYLECPSSGITWYFSPRSIGFFLPNPLPLVDWAKITLYLATPLGCILEDGRYFSLVAA</sequence>
<dbReference type="EMBL" id="OIVN01000052">
    <property type="protein sequence ID" value="SPC73333.1"/>
    <property type="molecule type" value="Genomic_DNA"/>
</dbReference>
<evidence type="ECO:0000256" key="6">
    <source>
        <dbReference type="ARBA" id="ARBA00023136"/>
    </source>
</evidence>
<reference evidence="9" key="1">
    <citation type="submission" date="2018-02" db="EMBL/GenBank/DDBJ databases">
        <authorList>
            <person name="Cohen D.B."/>
            <person name="Kent A.D."/>
        </authorList>
    </citation>
    <scope>NUCLEOTIDE SEQUENCE</scope>
</reference>
<keyword evidence="4 7" id="KW-0812">Transmembrane</keyword>
<gene>
    <name evidence="9" type="ORF">FSB_LOCUS1215</name>
</gene>
<evidence type="ECO:0000313" key="9">
    <source>
        <dbReference type="EMBL" id="SPC73333.1"/>
    </source>
</evidence>
<evidence type="ECO:0000256" key="3">
    <source>
        <dbReference type="ARBA" id="ARBA00022475"/>
    </source>
</evidence>